<accession>A0A0L0FWB4</accession>
<dbReference type="RefSeq" id="XP_014154145.1">
    <property type="nucleotide sequence ID" value="XM_014298670.1"/>
</dbReference>
<dbReference type="GeneID" id="25907900"/>
<sequence>MRRVPQRSTHLTGERGKCHGMRDVFNRFTTTTQHDFYEPSESEATSDASSDIPIERKTVVRNKFGVTADQTMRCKRAKAKEIRKDNNGNTLMIFFCGEQCTHD</sequence>
<evidence type="ECO:0000313" key="1">
    <source>
        <dbReference type="EMBL" id="KNC80243.1"/>
    </source>
</evidence>
<evidence type="ECO:0000313" key="2">
    <source>
        <dbReference type="Proteomes" id="UP000054560"/>
    </source>
</evidence>
<protein>
    <submittedName>
        <fullName evidence="1">Uncharacterized protein</fullName>
    </submittedName>
</protein>
<dbReference type="AlphaFoldDB" id="A0A0L0FWB4"/>
<dbReference type="Proteomes" id="UP000054560">
    <property type="component" value="Unassembled WGS sequence"/>
</dbReference>
<reference evidence="1 2" key="1">
    <citation type="submission" date="2011-02" db="EMBL/GenBank/DDBJ databases">
        <title>The Genome Sequence of Sphaeroforma arctica JP610.</title>
        <authorList>
            <consortium name="The Broad Institute Genome Sequencing Platform"/>
            <person name="Russ C."/>
            <person name="Cuomo C."/>
            <person name="Young S.K."/>
            <person name="Zeng Q."/>
            <person name="Gargeya S."/>
            <person name="Alvarado L."/>
            <person name="Berlin A."/>
            <person name="Chapman S.B."/>
            <person name="Chen Z."/>
            <person name="Freedman E."/>
            <person name="Gellesch M."/>
            <person name="Goldberg J."/>
            <person name="Griggs A."/>
            <person name="Gujja S."/>
            <person name="Heilman E."/>
            <person name="Heiman D."/>
            <person name="Howarth C."/>
            <person name="Mehta T."/>
            <person name="Neiman D."/>
            <person name="Pearson M."/>
            <person name="Roberts A."/>
            <person name="Saif S."/>
            <person name="Shea T."/>
            <person name="Shenoy N."/>
            <person name="Sisk P."/>
            <person name="Stolte C."/>
            <person name="Sykes S."/>
            <person name="White J."/>
            <person name="Yandava C."/>
            <person name="Burger G."/>
            <person name="Gray M.W."/>
            <person name="Holland P.W.H."/>
            <person name="King N."/>
            <person name="Lang F.B.F."/>
            <person name="Roger A.J."/>
            <person name="Ruiz-Trillo I."/>
            <person name="Haas B."/>
            <person name="Nusbaum C."/>
            <person name="Birren B."/>
        </authorList>
    </citation>
    <scope>NUCLEOTIDE SEQUENCE [LARGE SCALE GENOMIC DNA]</scope>
    <source>
        <strain evidence="1 2">JP610</strain>
    </source>
</reference>
<proteinExistence type="predicted"/>
<organism evidence="1 2">
    <name type="scientific">Sphaeroforma arctica JP610</name>
    <dbReference type="NCBI Taxonomy" id="667725"/>
    <lineage>
        <taxon>Eukaryota</taxon>
        <taxon>Ichthyosporea</taxon>
        <taxon>Ichthyophonida</taxon>
        <taxon>Sphaeroforma</taxon>
    </lineage>
</organism>
<keyword evidence="2" id="KW-1185">Reference proteome</keyword>
<gene>
    <name evidence="1" type="ORF">SARC_07396</name>
</gene>
<dbReference type="EMBL" id="KQ242178">
    <property type="protein sequence ID" value="KNC80243.1"/>
    <property type="molecule type" value="Genomic_DNA"/>
</dbReference>
<name>A0A0L0FWB4_9EUKA</name>